<evidence type="ECO:0000313" key="3">
    <source>
        <dbReference type="EMBL" id="CAB1428693.1"/>
    </source>
</evidence>
<sequence length="106" mass="12244">MEKYEKTEQETQSLTDELESCKANMKELQEKESKHDETKTELSDLTEKYEKTEQENQSLTDELESCKANMKELQEKGSTTSLLLPAQAIVIGLFLALLYWCFGALW</sequence>
<feature type="transmembrane region" description="Helical" evidence="2">
    <location>
        <begin position="82"/>
        <end position="105"/>
    </location>
</feature>
<dbReference type="Proteomes" id="UP001153269">
    <property type="component" value="Unassembled WGS sequence"/>
</dbReference>
<keyword evidence="4" id="KW-1185">Reference proteome</keyword>
<reference evidence="3" key="1">
    <citation type="submission" date="2020-03" db="EMBL/GenBank/DDBJ databases">
        <authorList>
            <person name="Weist P."/>
        </authorList>
    </citation>
    <scope>NUCLEOTIDE SEQUENCE</scope>
</reference>
<feature type="compositionally biased region" description="Basic and acidic residues" evidence="1">
    <location>
        <begin position="24"/>
        <end position="54"/>
    </location>
</feature>
<comment type="caution">
    <text evidence="3">The sequence shown here is derived from an EMBL/GenBank/DDBJ whole genome shotgun (WGS) entry which is preliminary data.</text>
</comment>
<keyword evidence="2" id="KW-0472">Membrane</keyword>
<keyword evidence="2" id="KW-1133">Transmembrane helix</keyword>
<evidence type="ECO:0000313" key="4">
    <source>
        <dbReference type="Proteomes" id="UP001153269"/>
    </source>
</evidence>
<organism evidence="3 4">
    <name type="scientific">Pleuronectes platessa</name>
    <name type="common">European plaice</name>
    <dbReference type="NCBI Taxonomy" id="8262"/>
    <lineage>
        <taxon>Eukaryota</taxon>
        <taxon>Metazoa</taxon>
        <taxon>Chordata</taxon>
        <taxon>Craniata</taxon>
        <taxon>Vertebrata</taxon>
        <taxon>Euteleostomi</taxon>
        <taxon>Actinopterygii</taxon>
        <taxon>Neopterygii</taxon>
        <taxon>Teleostei</taxon>
        <taxon>Neoteleostei</taxon>
        <taxon>Acanthomorphata</taxon>
        <taxon>Carangaria</taxon>
        <taxon>Pleuronectiformes</taxon>
        <taxon>Pleuronectoidei</taxon>
        <taxon>Pleuronectidae</taxon>
        <taxon>Pleuronectes</taxon>
    </lineage>
</organism>
<feature type="region of interest" description="Disordered" evidence="1">
    <location>
        <begin position="1"/>
        <end position="60"/>
    </location>
</feature>
<keyword evidence="2" id="KW-0812">Transmembrane</keyword>
<protein>
    <recommendedName>
        <fullName evidence="5">Sarcolemma associated protein</fullName>
    </recommendedName>
</protein>
<gene>
    <name evidence="3" type="ORF">PLEPLA_LOCUS16667</name>
</gene>
<dbReference type="EMBL" id="CADEAL010001079">
    <property type="protein sequence ID" value="CAB1428693.1"/>
    <property type="molecule type" value="Genomic_DNA"/>
</dbReference>
<proteinExistence type="predicted"/>
<name>A0A9N7UBL7_PLEPL</name>
<evidence type="ECO:0000256" key="1">
    <source>
        <dbReference type="SAM" id="MobiDB-lite"/>
    </source>
</evidence>
<accession>A0A9N7UBL7</accession>
<evidence type="ECO:0000256" key="2">
    <source>
        <dbReference type="SAM" id="Phobius"/>
    </source>
</evidence>
<evidence type="ECO:0008006" key="5">
    <source>
        <dbReference type="Google" id="ProtNLM"/>
    </source>
</evidence>
<dbReference type="AlphaFoldDB" id="A0A9N7UBL7"/>